<feature type="non-terminal residue" evidence="1">
    <location>
        <position position="1"/>
    </location>
</feature>
<sequence length="184" mass="21559">MEGGRKREKESLISPYHINFLSFSLFLPLAKMSPSSTMVADDGDNMKEMVFEKKGCCFIIPCFGPKMTTSSSSSEFKWWVRMRTPENKERWWVKGWNRIREWSKLVVGAKWKTFIRRCNKNRTIRYHKQGSFHYDSRSYARNFDDGIGVKWDEDYSYEFSSRYASVPASAKSSMDLGKDGPSFM</sequence>
<dbReference type="OrthoDB" id="1723198at2759"/>
<dbReference type="AlphaFoldDB" id="A0A371GN41"/>
<dbReference type="PANTHER" id="PTHR47076">
    <property type="entry name" value="NHL DOMAIN PROTEIN"/>
    <property type="match status" value="1"/>
</dbReference>
<name>A0A371GN41_MUCPR</name>
<dbReference type="STRING" id="157652.A0A371GN41"/>
<keyword evidence="2" id="KW-1185">Reference proteome</keyword>
<reference evidence="1" key="1">
    <citation type="submission" date="2018-05" db="EMBL/GenBank/DDBJ databases">
        <title>Draft genome of Mucuna pruriens seed.</title>
        <authorList>
            <person name="Nnadi N.E."/>
            <person name="Vos R."/>
            <person name="Hasami M.H."/>
            <person name="Devisetty U.K."/>
            <person name="Aguiy J.C."/>
        </authorList>
    </citation>
    <scope>NUCLEOTIDE SEQUENCE [LARGE SCALE GENOMIC DNA]</scope>
    <source>
        <strain evidence="1">JCA_2017</strain>
    </source>
</reference>
<dbReference type="Proteomes" id="UP000257109">
    <property type="component" value="Unassembled WGS sequence"/>
</dbReference>
<accession>A0A371GN41</accession>
<comment type="caution">
    <text evidence="1">The sequence shown here is derived from an EMBL/GenBank/DDBJ whole genome shotgun (WGS) entry which is preliminary data.</text>
</comment>
<dbReference type="EMBL" id="QJKJ01004994">
    <property type="protein sequence ID" value="RDX91920.1"/>
    <property type="molecule type" value="Genomic_DNA"/>
</dbReference>
<evidence type="ECO:0000313" key="1">
    <source>
        <dbReference type="EMBL" id="RDX91920.1"/>
    </source>
</evidence>
<dbReference type="PANTHER" id="PTHR47076:SF1">
    <property type="entry name" value="NHL DOMAIN PROTEIN"/>
    <property type="match status" value="1"/>
</dbReference>
<gene>
    <name evidence="1" type="ORF">CR513_26017</name>
</gene>
<protein>
    <submittedName>
        <fullName evidence="1">Uncharacterized protein</fullName>
    </submittedName>
</protein>
<organism evidence="1 2">
    <name type="scientific">Mucuna pruriens</name>
    <name type="common">Velvet bean</name>
    <name type="synonym">Dolichos pruriens</name>
    <dbReference type="NCBI Taxonomy" id="157652"/>
    <lineage>
        <taxon>Eukaryota</taxon>
        <taxon>Viridiplantae</taxon>
        <taxon>Streptophyta</taxon>
        <taxon>Embryophyta</taxon>
        <taxon>Tracheophyta</taxon>
        <taxon>Spermatophyta</taxon>
        <taxon>Magnoliopsida</taxon>
        <taxon>eudicotyledons</taxon>
        <taxon>Gunneridae</taxon>
        <taxon>Pentapetalae</taxon>
        <taxon>rosids</taxon>
        <taxon>fabids</taxon>
        <taxon>Fabales</taxon>
        <taxon>Fabaceae</taxon>
        <taxon>Papilionoideae</taxon>
        <taxon>50 kb inversion clade</taxon>
        <taxon>NPAAA clade</taxon>
        <taxon>indigoferoid/millettioid clade</taxon>
        <taxon>Phaseoleae</taxon>
        <taxon>Mucuna</taxon>
    </lineage>
</organism>
<proteinExistence type="predicted"/>
<evidence type="ECO:0000313" key="2">
    <source>
        <dbReference type="Proteomes" id="UP000257109"/>
    </source>
</evidence>